<name>A0AAX0LAT9_9BACT</name>
<accession>A0AAX0LAT9</accession>
<dbReference type="AlphaFoldDB" id="A0AAX0LAT9"/>
<evidence type="ECO:0000313" key="1">
    <source>
        <dbReference type="EMBL" id="OPA77372.1"/>
    </source>
</evidence>
<protein>
    <recommendedName>
        <fullName evidence="3">HTH cro/C1-type domain-containing protein</fullName>
    </recommendedName>
</protein>
<evidence type="ECO:0008006" key="3">
    <source>
        <dbReference type="Google" id="ProtNLM"/>
    </source>
</evidence>
<comment type="caution">
    <text evidence="1">The sequence shown here is derived from an EMBL/GenBank/DDBJ whole genome shotgun (WGS) entry which is preliminary data.</text>
</comment>
<organism evidence="1 2">
    <name type="scientific">Campylobacter pinnipediorum subsp. pinnipediorum</name>
    <dbReference type="NCBI Taxonomy" id="1660067"/>
    <lineage>
        <taxon>Bacteria</taxon>
        <taxon>Pseudomonadati</taxon>
        <taxon>Campylobacterota</taxon>
        <taxon>Epsilonproteobacteria</taxon>
        <taxon>Campylobacterales</taxon>
        <taxon>Campylobacteraceae</taxon>
        <taxon>Campylobacter</taxon>
    </lineage>
</organism>
<dbReference type="Proteomes" id="UP000189728">
    <property type="component" value="Unassembled WGS sequence"/>
</dbReference>
<reference evidence="1 2" key="1">
    <citation type="submission" date="2016-08" db="EMBL/GenBank/DDBJ databases">
        <title>Campylobacter species from sea mammals.</title>
        <authorList>
            <person name="Gilbert M.J."/>
            <person name="Byrne B.A."/>
            <person name="Zomer A.L."/>
            <person name="Wagenaar J.A."/>
        </authorList>
    </citation>
    <scope>NUCLEOTIDE SEQUENCE [LARGE SCALE GENOMIC DNA]</scope>
    <source>
        <strain evidence="1 2">1105248</strain>
    </source>
</reference>
<evidence type="ECO:0000313" key="2">
    <source>
        <dbReference type="Proteomes" id="UP000189728"/>
    </source>
</evidence>
<dbReference type="RefSeq" id="WP_078387810.1">
    <property type="nucleotide sequence ID" value="NZ_CP012546.1"/>
</dbReference>
<dbReference type="EMBL" id="MCRK01000036">
    <property type="protein sequence ID" value="OPA77372.1"/>
    <property type="molecule type" value="Genomic_DNA"/>
</dbReference>
<sequence>MIISSDDVNLNPITLIIKYKQSTYEKLSEHLGYSIEELKEFEKLNHKELPLPFVKALKLYIELIRIKLSLKDIDSELYV</sequence>
<proteinExistence type="predicted"/>
<gene>
    <name evidence="1" type="ORF">BFG04_04560</name>
</gene>